<evidence type="ECO:0000256" key="8">
    <source>
        <dbReference type="SAM" id="Phobius"/>
    </source>
</evidence>
<evidence type="ECO:0000256" key="7">
    <source>
        <dbReference type="ARBA" id="ARBA00023136"/>
    </source>
</evidence>
<feature type="transmembrane region" description="Helical" evidence="8">
    <location>
        <begin position="285"/>
        <end position="313"/>
    </location>
</feature>
<evidence type="ECO:0000256" key="2">
    <source>
        <dbReference type="ARBA" id="ARBA00009773"/>
    </source>
</evidence>
<keyword evidence="7 8" id="KW-0472">Membrane</keyword>
<accession>A0ABT8MTL2</accession>
<evidence type="ECO:0000256" key="1">
    <source>
        <dbReference type="ARBA" id="ARBA00004651"/>
    </source>
</evidence>
<evidence type="ECO:0000256" key="5">
    <source>
        <dbReference type="ARBA" id="ARBA00022692"/>
    </source>
</evidence>
<evidence type="ECO:0000256" key="4">
    <source>
        <dbReference type="ARBA" id="ARBA00022475"/>
    </source>
</evidence>
<evidence type="ECO:0000313" key="9">
    <source>
        <dbReference type="EMBL" id="MDN7228070.1"/>
    </source>
</evidence>
<sequence>MEPEKEKLNLRAAATWFGRWVLDNKLVAMLLISLLVLLNFYLLSKITFIFWPIQGFFSVMGLPLIMSAILYYLLNPLIDWMEAKKIPRVSGILLVFALLLGLIIWGVAILIPILREQAESLLNNFPDYIDRLVIRIDSLLQSDVFSQLQRRLTGDTEGITTSITDQTDDVVDTTVTGIGSVVGVVSNVVLAFITTPIILFFLLKDGHHLPYHIMNLVPSAMREKTYVLLKEMNNQISQYIRGQLLVAFFVGLMFWIGFSLIGLEYGLILAILAGVLNLIPFLGSFIAFVPIVIVAIVAHPPLMLAKVLAVFFVEQTLEGRIIQPLILGNNLNIHPVTIIAVLLTAGQLFGLAGVVLGIPIYAVCKVIFVHAFIWYQSYTGLYEDAYNPAPQPLVSEKKRKKQIMRRKKQK</sequence>
<organism evidence="9 10">
    <name type="scientific">Planococcus liqunii</name>
    <dbReference type="NCBI Taxonomy" id="3058394"/>
    <lineage>
        <taxon>Bacteria</taxon>
        <taxon>Bacillati</taxon>
        <taxon>Bacillota</taxon>
        <taxon>Bacilli</taxon>
        <taxon>Bacillales</taxon>
        <taxon>Caryophanaceae</taxon>
        <taxon>Planococcus</taxon>
    </lineage>
</organism>
<evidence type="ECO:0000256" key="3">
    <source>
        <dbReference type="ARBA" id="ARBA00022448"/>
    </source>
</evidence>
<gene>
    <name evidence="9" type="ORF">QWY15_12250</name>
</gene>
<name>A0ABT8MTL2_9BACL</name>
<keyword evidence="6 8" id="KW-1133">Transmembrane helix</keyword>
<dbReference type="InterPro" id="IPR002549">
    <property type="entry name" value="AI-2E-like"/>
</dbReference>
<evidence type="ECO:0000313" key="10">
    <source>
        <dbReference type="Proteomes" id="UP001172054"/>
    </source>
</evidence>
<keyword evidence="3" id="KW-0813">Transport</keyword>
<dbReference type="PANTHER" id="PTHR21716:SF53">
    <property type="entry name" value="PERMEASE PERM-RELATED"/>
    <property type="match status" value="1"/>
</dbReference>
<keyword evidence="5 8" id="KW-0812">Transmembrane</keyword>
<feature type="transmembrane region" description="Helical" evidence="8">
    <location>
        <begin position="351"/>
        <end position="375"/>
    </location>
</feature>
<reference evidence="9 10" key="1">
    <citation type="submission" date="2023-06" db="EMBL/GenBank/DDBJ databases">
        <title>Novel species in genus Planococcus.</title>
        <authorList>
            <person name="Ning S."/>
        </authorList>
    </citation>
    <scope>NUCLEOTIDE SEQUENCE [LARGE SCALE GENOMIC DNA]</scope>
    <source>
        <strain evidence="9 10">N064</strain>
    </source>
</reference>
<comment type="caution">
    <text evidence="9">The sequence shown here is derived from an EMBL/GenBank/DDBJ whole genome shotgun (WGS) entry which is preliminary data.</text>
</comment>
<dbReference type="EMBL" id="JAUJWW010000005">
    <property type="protein sequence ID" value="MDN7228070.1"/>
    <property type="molecule type" value="Genomic_DNA"/>
</dbReference>
<dbReference type="RefSeq" id="WP_301726593.1">
    <property type="nucleotide sequence ID" value="NZ_JAUJWW010000005.1"/>
</dbReference>
<dbReference type="Pfam" id="PF01594">
    <property type="entry name" value="AI-2E_transport"/>
    <property type="match status" value="1"/>
</dbReference>
<keyword evidence="10" id="KW-1185">Reference proteome</keyword>
<keyword evidence="4" id="KW-1003">Cell membrane</keyword>
<feature type="transmembrane region" description="Helical" evidence="8">
    <location>
        <begin position="93"/>
        <end position="114"/>
    </location>
</feature>
<feature type="transmembrane region" description="Helical" evidence="8">
    <location>
        <begin position="244"/>
        <end position="273"/>
    </location>
</feature>
<proteinExistence type="inferred from homology"/>
<dbReference type="Proteomes" id="UP001172054">
    <property type="component" value="Unassembled WGS sequence"/>
</dbReference>
<comment type="similarity">
    <text evidence="2">Belongs to the autoinducer-2 exporter (AI-2E) (TC 2.A.86) family.</text>
</comment>
<feature type="transmembrane region" description="Helical" evidence="8">
    <location>
        <begin position="178"/>
        <end position="203"/>
    </location>
</feature>
<evidence type="ECO:0000256" key="6">
    <source>
        <dbReference type="ARBA" id="ARBA00022989"/>
    </source>
</evidence>
<dbReference type="PANTHER" id="PTHR21716">
    <property type="entry name" value="TRANSMEMBRANE PROTEIN"/>
    <property type="match status" value="1"/>
</dbReference>
<protein>
    <submittedName>
        <fullName evidence="9">AI-2E family transporter</fullName>
    </submittedName>
</protein>
<feature type="transmembrane region" description="Helical" evidence="8">
    <location>
        <begin position="325"/>
        <end position="345"/>
    </location>
</feature>
<feature type="transmembrane region" description="Helical" evidence="8">
    <location>
        <begin position="26"/>
        <end position="43"/>
    </location>
</feature>
<comment type="subcellular location">
    <subcellularLocation>
        <location evidence="1">Cell membrane</location>
        <topology evidence="1">Multi-pass membrane protein</topology>
    </subcellularLocation>
</comment>
<feature type="transmembrane region" description="Helical" evidence="8">
    <location>
        <begin position="49"/>
        <end position="73"/>
    </location>
</feature>